<organism evidence="2 3">
    <name type="scientific">Geodermatophilus poikilotrophus</name>
    <dbReference type="NCBI Taxonomy" id="1333667"/>
    <lineage>
        <taxon>Bacteria</taxon>
        <taxon>Bacillati</taxon>
        <taxon>Actinomycetota</taxon>
        <taxon>Actinomycetes</taxon>
        <taxon>Geodermatophilales</taxon>
        <taxon>Geodermatophilaceae</taxon>
        <taxon>Geodermatophilus</taxon>
    </lineage>
</organism>
<dbReference type="AlphaFoldDB" id="A0A1I0BKR3"/>
<evidence type="ECO:0000313" key="3">
    <source>
        <dbReference type="Proteomes" id="UP000198507"/>
    </source>
</evidence>
<dbReference type="NCBIfam" id="TIGR01167">
    <property type="entry name" value="LPXTG_anchor"/>
    <property type="match status" value="1"/>
</dbReference>
<feature type="transmembrane region" description="Helical" evidence="1">
    <location>
        <begin position="22"/>
        <end position="43"/>
    </location>
</feature>
<dbReference type="Proteomes" id="UP000198507">
    <property type="component" value="Unassembled WGS sequence"/>
</dbReference>
<name>A0A1I0BKR3_9ACTN</name>
<dbReference type="EMBL" id="FOIE01000002">
    <property type="protein sequence ID" value="SET07597.1"/>
    <property type="molecule type" value="Genomic_DNA"/>
</dbReference>
<keyword evidence="3" id="KW-1185">Reference proteome</keyword>
<dbReference type="RefSeq" id="WP_139206838.1">
    <property type="nucleotide sequence ID" value="NZ_FOIE01000002.1"/>
</dbReference>
<evidence type="ECO:0000256" key="1">
    <source>
        <dbReference type="SAM" id="Phobius"/>
    </source>
</evidence>
<reference evidence="3" key="1">
    <citation type="submission" date="2016-10" db="EMBL/GenBank/DDBJ databases">
        <authorList>
            <person name="Varghese N."/>
            <person name="Submissions S."/>
        </authorList>
    </citation>
    <scope>NUCLEOTIDE SEQUENCE [LARGE SCALE GENOMIC DNA]</scope>
    <source>
        <strain evidence="3">DSM 44209</strain>
    </source>
</reference>
<protein>
    <submittedName>
        <fullName evidence="2">LPXTG-motif cell wall anchor domain-containing protein</fullName>
    </submittedName>
</protein>
<keyword evidence="1" id="KW-1133">Transmembrane helix</keyword>
<keyword evidence="1" id="KW-0812">Transmembrane</keyword>
<accession>A0A1I0BKR3</accession>
<evidence type="ECO:0000313" key="2">
    <source>
        <dbReference type="EMBL" id="SET07597.1"/>
    </source>
</evidence>
<sequence>MSVYFTPAAAAAVLLPATGSDYFWLFMAAFTLVTAFGALLRVLPRREE</sequence>
<gene>
    <name evidence="2" type="ORF">SAMN04488546_1345</name>
</gene>
<proteinExistence type="predicted"/>
<keyword evidence="1" id="KW-0472">Membrane</keyword>